<keyword evidence="3 4" id="KW-0574">Periplasm</keyword>
<keyword evidence="2 4" id="KW-0732">Signal</keyword>
<keyword evidence="1 4" id="KW-0813">Transport</keyword>
<feature type="region of interest" description="Disordered" evidence="5">
    <location>
        <begin position="146"/>
        <end position="178"/>
    </location>
</feature>
<accession>A0A1W1XSC2</accession>
<name>A0A1W1XSC2_9NEIS</name>
<dbReference type="InterPro" id="IPR014340">
    <property type="entry name" value="LptA"/>
</dbReference>
<dbReference type="PANTHER" id="PTHR36504">
    <property type="entry name" value="LIPOPOLYSACCHARIDE EXPORT SYSTEM PROTEIN LPTA"/>
    <property type="match status" value="1"/>
</dbReference>
<feature type="signal peptide" evidence="4">
    <location>
        <begin position="1"/>
        <end position="22"/>
    </location>
</feature>
<comment type="similarity">
    <text evidence="4">Belongs to the LptA family.</text>
</comment>
<dbReference type="EMBL" id="FWXD01000015">
    <property type="protein sequence ID" value="SMC26869.1"/>
    <property type="molecule type" value="Genomic_DNA"/>
</dbReference>
<dbReference type="PANTHER" id="PTHR36504:SF1">
    <property type="entry name" value="LIPOPOLYSACCHARIDE EXPORT SYSTEM PROTEIN LPTA"/>
    <property type="match status" value="1"/>
</dbReference>
<feature type="chain" id="PRO_5013416499" description="Lipopolysaccharide export system protein LptA" evidence="4">
    <location>
        <begin position="23"/>
        <end position="178"/>
    </location>
</feature>
<dbReference type="GO" id="GO:0043165">
    <property type="term" value="P:Gram-negative-bacterium-type cell outer membrane assembly"/>
    <property type="evidence" value="ECO:0007669"/>
    <property type="project" value="UniProtKB-UniRule"/>
</dbReference>
<protein>
    <recommendedName>
        <fullName evidence="4">Lipopolysaccharide export system protein LptA</fullName>
    </recommendedName>
</protein>
<dbReference type="Gene3D" id="2.60.450.10">
    <property type="entry name" value="Lipopolysaccharide (LPS) transport protein A like domain"/>
    <property type="match status" value="1"/>
</dbReference>
<feature type="domain" description="Organic solvent tolerance-like N-terminal" evidence="6">
    <location>
        <begin position="33"/>
        <end position="141"/>
    </location>
</feature>
<dbReference type="InterPro" id="IPR052037">
    <property type="entry name" value="LPS_export_LptA"/>
</dbReference>
<dbReference type="InterPro" id="IPR005653">
    <property type="entry name" value="OstA-like_N"/>
</dbReference>
<gene>
    <name evidence="4" type="primary">lptA</name>
    <name evidence="7" type="ORF">SAMN02745857_02631</name>
</gene>
<dbReference type="NCBIfam" id="TIGR03002">
    <property type="entry name" value="outer_YhbN_LptA"/>
    <property type="match status" value="1"/>
</dbReference>
<evidence type="ECO:0000313" key="8">
    <source>
        <dbReference type="Proteomes" id="UP000192761"/>
    </source>
</evidence>
<feature type="compositionally biased region" description="Low complexity" evidence="5">
    <location>
        <begin position="161"/>
        <end position="178"/>
    </location>
</feature>
<dbReference type="GO" id="GO:0030288">
    <property type="term" value="C:outer membrane-bounded periplasmic space"/>
    <property type="evidence" value="ECO:0007669"/>
    <property type="project" value="TreeGrafter"/>
</dbReference>
<reference evidence="7 8" key="1">
    <citation type="submission" date="2017-04" db="EMBL/GenBank/DDBJ databases">
        <authorList>
            <person name="Afonso C.L."/>
            <person name="Miller P.J."/>
            <person name="Scott M.A."/>
            <person name="Spackman E."/>
            <person name="Goraichik I."/>
            <person name="Dimitrov K.M."/>
            <person name="Suarez D.L."/>
            <person name="Swayne D.E."/>
        </authorList>
    </citation>
    <scope>NUCLEOTIDE SEQUENCE [LARGE SCALE GENOMIC DNA]</scope>
    <source>
        <strain evidence="7 8">DSM 23236</strain>
    </source>
</reference>
<evidence type="ECO:0000313" key="7">
    <source>
        <dbReference type="EMBL" id="SMC26869.1"/>
    </source>
</evidence>
<organism evidence="7 8">
    <name type="scientific">Andreprevotia lacus DSM 23236</name>
    <dbReference type="NCBI Taxonomy" id="1121001"/>
    <lineage>
        <taxon>Bacteria</taxon>
        <taxon>Pseudomonadati</taxon>
        <taxon>Pseudomonadota</taxon>
        <taxon>Betaproteobacteria</taxon>
        <taxon>Neisseriales</taxon>
        <taxon>Chitinibacteraceae</taxon>
        <taxon>Andreprevotia</taxon>
    </lineage>
</organism>
<keyword evidence="8" id="KW-1185">Reference proteome</keyword>
<evidence type="ECO:0000256" key="5">
    <source>
        <dbReference type="SAM" id="MobiDB-lite"/>
    </source>
</evidence>
<dbReference type="Proteomes" id="UP000192761">
    <property type="component" value="Unassembled WGS sequence"/>
</dbReference>
<dbReference type="RefSeq" id="WP_176216928.1">
    <property type="nucleotide sequence ID" value="NZ_FWXD01000015.1"/>
</dbReference>
<sequence precursor="true">MKQNGVKWPLLVVLALAATVHAETGDREKPVNLKSDQFKADQKTQVRVASGNVIVTQGTMTLRSERLTSREDAQGSQFMSGNGAPVHFRQKLDSGEWVDAEALRFEYYGDTGTLKLFDKAWVKRGKDEVYGDVITYNTTTEIYEAQGGKSGDGRVNITFQPKTKSASQPAAASKPEAK</sequence>
<evidence type="ECO:0000259" key="6">
    <source>
        <dbReference type="Pfam" id="PF03968"/>
    </source>
</evidence>
<comment type="function">
    <text evidence="4">Involved in the assembly of lipopolysaccharide (LPS). Required for the translocation of LPS from the inner membrane to the outer membrane.</text>
</comment>
<comment type="subcellular location">
    <subcellularLocation>
        <location evidence="4">Periplasm</location>
    </subcellularLocation>
</comment>
<evidence type="ECO:0000256" key="4">
    <source>
        <dbReference type="HAMAP-Rule" id="MF_01914"/>
    </source>
</evidence>
<evidence type="ECO:0000256" key="1">
    <source>
        <dbReference type="ARBA" id="ARBA00022448"/>
    </source>
</evidence>
<proteinExistence type="inferred from homology"/>
<evidence type="ECO:0000256" key="2">
    <source>
        <dbReference type="ARBA" id="ARBA00022729"/>
    </source>
</evidence>
<dbReference type="HAMAP" id="MF_01914">
    <property type="entry name" value="LPS_assembly_LptA"/>
    <property type="match status" value="1"/>
</dbReference>
<dbReference type="GO" id="GO:0017089">
    <property type="term" value="F:glycolipid transfer activity"/>
    <property type="evidence" value="ECO:0007669"/>
    <property type="project" value="TreeGrafter"/>
</dbReference>
<dbReference type="GO" id="GO:0015920">
    <property type="term" value="P:lipopolysaccharide transport"/>
    <property type="evidence" value="ECO:0007669"/>
    <property type="project" value="UniProtKB-UniRule"/>
</dbReference>
<dbReference type="AlphaFoldDB" id="A0A1W1XSC2"/>
<dbReference type="GO" id="GO:0009279">
    <property type="term" value="C:cell outer membrane"/>
    <property type="evidence" value="ECO:0007669"/>
    <property type="project" value="TreeGrafter"/>
</dbReference>
<dbReference type="GO" id="GO:0001530">
    <property type="term" value="F:lipopolysaccharide binding"/>
    <property type="evidence" value="ECO:0007669"/>
    <property type="project" value="InterPro"/>
</dbReference>
<comment type="subunit">
    <text evidence="4">Component of the lipopolysaccharide transport and assembly complex.</text>
</comment>
<evidence type="ECO:0000256" key="3">
    <source>
        <dbReference type="ARBA" id="ARBA00022764"/>
    </source>
</evidence>
<dbReference type="STRING" id="1121001.SAMN02745857_02631"/>
<dbReference type="Pfam" id="PF03968">
    <property type="entry name" value="LptD_N"/>
    <property type="match status" value="1"/>
</dbReference>